<evidence type="ECO:0000256" key="1">
    <source>
        <dbReference type="SAM" id="Phobius"/>
    </source>
</evidence>
<evidence type="ECO:0000256" key="2">
    <source>
        <dbReference type="SAM" id="SignalP"/>
    </source>
</evidence>
<keyword evidence="2" id="KW-0732">Signal</keyword>
<reference evidence="3" key="2">
    <citation type="journal article" date="2023" name="BMC Genomics">
        <title>Pest status, molecular evolution, and epigenetic factors derived from the genome assembly of Frankliniella fusca, a thysanopteran phytovirus vector.</title>
        <authorList>
            <person name="Catto M.A."/>
            <person name="Labadie P.E."/>
            <person name="Jacobson A.L."/>
            <person name="Kennedy G.G."/>
            <person name="Srinivasan R."/>
            <person name="Hunt B.G."/>
        </authorList>
    </citation>
    <scope>NUCLEOTIDE SEQUENCE</scope>
    <source>
        <strain evidence="3">PL_HMW_Pooled</strain>
    </source>
</reference>
<evidence type="ECO:0000313" key="3">
    <source>
        <dbReference type="EMBL" id="KAK3918536.1"/>
    </source>
</evidence>
<dbReference type="Proteomes" id="UP001219518">
    <property type="component" value="Unassembled WGS sequence"/>
</dbReference>
<feature type="non-terminal residue" evidence="3">
    <location>
        <position position="1"/>
    </location>
</feature>
<feature type="chain" id="PRO_5042121398" evidence="2">
    <location>
        <begin position="20"/>
        <end position="78"/>
    </location>
</feature>
<protein>
    <submittedName>
        <fullName evidence="3">Pre-mRNA-splicing factor prp12</fullName>
    </submittedName>
</protein>
<dbReference type="AlphaFoldDB" id="A0AAE1HC06"/>
<accession>A0AAE1HC06</accession>
<proteinExistence type="predicted"/>
<keyword evidence="4" id="KW-1185">Reference proteome</keyword>
<name>A0AAE1HC06_9NEOP</name>
<dbReference type="EMBL" id="JAHWGI010000957">
    <property type="protein sequence ID" value="KAK3918536.1"/>
    <property type="molecule type" value="Genomic_DNA"/>
</dbReference>
<feature type="signal peptide" evidence="2">
    <location>
        <begin position="1"/>
        <end position="19"/>
    </location>
</feature>
<comment type="caution">
    <text evidence="3">The sequence shown here is derived from an EMBL/GenBank/DDBJ whole genome shotgun (WGS) entry which is preliminary data.</text>
</comment>
<sequence>RPHCAHYLLLLTFENLVRAVDVDLHCINCDHGVRVSNFHDLSACVMCYSMIGLLGLLALSPYFLFSLTVPGALVLLNN</sequence>
<feature type="transmembrane region" description="Helical" evidence="1">
    <location>
        <begin position="50"/>
        <end position="76"/>
    </location>
</feature>
<keyword evidence="1" id="KW-0472">Membrane</keyword>
<keyword evidence="1" id="KW-0812">Transmembrane</keyword>
<reference evidence="3" key="1">
    <citation type="submission" date="2021-07" db="EMBL/GenBank/DDBJ databases">
        <authorList>
            <person name="Catto M.A."/>
            <person name="Jacobson A."/>
            <person name="Kennedy G."/>
            <person name="Labadie P."/>
            <person name="Hunt B.G."/>
            <person name="Srinivasan R."/>
        </authorList>
    </citation>
    <scope>NUCLEOTIDE SEQUENCE</scope>
    <source>
        <strain evidence="3">PL_HMW_Pooled</strain>
        <tissue evidence="3">Head</tissue>
    </source>
</reference>
<keyword evidence="1" id="KW-1133">Transmembrane helix</keyword>
<organism evidence="3 4">
    <name type="scientific">Frankliniella fusca</name>
    <dbReference type="NCBI Taxonomy" id="407009"/>
    <lineage>
        <taxon>Eukaryota</taxon>
        <taxon>Metazoa</taxon>
        <taxon>Ecdysozoa</taxon>
        <taxon>Arthropoda</taxon>
        <taxon>Hexapoda</taxon>
        <taxon>Insecta</taxon>
        <taxon>Pterygota</taxon>
        <taxon>Neoptera</taxon>
        <taxon>Paraneoptera</taxon>
        <taxon>Thysanoptera</taxon>
        <taxon>Terebrantia</taxon>
        <taxon>Thripoidea</taxon>
        <taxon>Thripidae</taxon>
        <taxon>Frankliniella</taxon>
    </lineage>
</organism>
<evidence type="ECO:0000313" key="4">
    <source>
        <dbReference type="Proteomes" id="UP001219518"/>
    </source>
</evidence>
<gene>
    <name evidence="3" type="ORF">KUF71_007783</name>
</gene>